<evidence type="ECO:0000313" key="5">
    <source>
        <dbReference type="EMBL" id="GAA4000575.1"/>
    </source>
</evidence>
<keyword evidence="2" id="KW-0238">DNA-binding</keyword>
<name>A0ABP7RQP0_9BACT</name>
<dbReference type="Proteomes" id="UP001500567">
    <property type="component" value="Unassembled WGS sequence"/>
</dbReference>
<evidence type="ECO:0000313" key="6">
    <source>
        <dbReference type="Proteomes" id="UP001500567"/>
    </source>
</evidence>
<dbReference type="Gene3D" id="1.10.443.10">
    <property type="entry name" value="Intergrase catalytic core"/>
    <property type="match status" value="1"/>
</dbReference>
<dbReference type="EMBL" id="BAABDJ010000006">
    <property type="protein sequence ID" value="GAA4000575.1"/>
    <property type="molecule type" value="Genomic_DNA"/>
</dbReference>
<dbReference type="InterPro" id="IPR050090">
    <property type="entry name" value="Tyrosine_recombinase_XerCD"/>
</dbReference>
<feature type="domain" description="Tyr recombinase" evidence="4">
    <location>
        <begin position="218"/>
        <end position="412"/>
    </location>
</feature>
<evidence type="ECO:0000256" key="2">
    <source>
        <dbReference type="ARBA" id="ARBA00023125"/>
    </source>
</evidence>
<organism evidence="5 6">
    <name type="scientific">Hymenobacter fastidiosus</name>
    <dbReference type="NCBI Taxonomy" id="486264"/>
    <lineage>
        <taxon>Bacteria</taxon>
        <taxon>Pseudomonadati</taxon>
        <taxon>Bacteroidota</taxon>
        <taxon>Cytophagia</taxon>
        <taxon>Cytophagales</taxon>
        <taxon>Hymenobacteraceae</taxon>
        <taxon>Hymenobacter</taxon>
    </lineage>
</organism>
<dbReference type="CDD" id="cd01185">
    <property type="entry name" value="INTN1_C_like"/>
    <property type="match status" value="1"/>
</dbReference>
<dbReference type="SUPFAM" id="SSF56349">
    <property type="entry name" value="DNA breaking-rejoining enzymes"/>
    <property type="match status" value="1"/>
</dbReference>
<gene>
    <name evidence="5" type="ORF">GCM10022408_09620</name>
</gene>
<dbReference type="Pfam" id="PF17293">
    <property type="entry name" value="Arm-DNA-bind_5"/>
    <property type="match status" value="1"/>
</dbReference>
<dbReference type="InterPro" id="IPR002104">
    <property type="entry name" value="Integrase_catalytic"/>
</dbReference>
<evidence type="ECO:0000259" key="4">
    <source>
        <dbReference type="PROSITE" id="PS51898"/>
    </source>
</evidence>
<evidence type="ECO:0000256" key="1">
    <source>
        <dbReference type="ARBA" id="ARBA00008857"/>
    </source>
</evidence>
<dbReference type="InterPro" id="IPR013762">
    <property type="entry name" value="Integrase-like_cat_sf"/>
</dbReference>
<dbReference type="PANTHER" id="PTHR30349:SF64">
    <property type="entry name" value="PROPHAGE INTEGRASE INTD-RELATED"/>
    <property type="match status" value="1"/>
</dbReference>
<dbReference type="RefSeq" id="WP_345071355.1">
    <property type="nucleotide sequence ID" value="NZ_BAABDJ010000006.1"/>
</dbReference>
<keyword evidence="3" id="KW-0233">DNA recombination</keyword>
<evidence type="ECO:0000256" key="3">
    <source>
        <dbReference type="ARBA" id="ARBA00023172"/>
    </source>
</evidence>
<keyword evidence="6" id="KW-1185">Reference proteome</keyword>
<dbReference type="InterPro" id="IPR010998">
    <property type="entry name" value="Integrase_recombinase_N"/>
</dbReference>
<dbReference type="PROSITE" id="PS51898">
    <property type="entry name" value="TYR_RECOMBINASE"/>
    <property type="match status" value="1"/>
</dbReference>
<reference evidence="6" key="1">
    <citation type="journal article" date="2019" name="Int. J. Syst. Evol. Microbiol.">
        <title>The Global Catalogue of Microorganisms (GCM) 10K type strain sequencing project: providing services to taxonomists for standard genome sequencing and annotation.</title>
        <authorList>
            <consortium name="The Broad Institute Genomics Platform"/>
            <consortium name="The Broad Institute Genome Sequencing Center for Infectious Disease"/>
            <person name="Wu L."/>
            <person name="Ma J."/>
        </authorList>
    </citation>
    <scope>NUCLEOTIDE SEQUENCE [LARGE SCALE GENOMIC DNA]</scope>
    <source>
        <strain evidence="6">JCM 17224</strain>
    </source>
</reference>
<comment type="similarity">
    <text evidence="1">Belongs to the 'phage' integrase family.</text>
</comment>
<dbReference type="Pfam" id="PF00589">
    <property type="entry name" value="Phage_integrase"/>
    <property type="match status" value="1"/>
</dbReference>
<dbReference type="InterPro" id="IPR035386">
    <property type="entry name" value="Arm-DNA-bind_5"/>
</dbReference>
<accession>A0ABP7RQP0</accession>
<protein>
    <submittedName>
        <fullName evidence="5">Site-specific integrase</fullName>
    </submittedName>
</protein>
<dbReference type="InterPro" id="IPR011010">
    <property type="entry name" value="DNA_brk_join_enz"/>
</dbReference>
<dbReference type="Gene3D" id="1.10.150.130">
    <property type="match status" value="1"/>
</dbReference>
<comment type="caution">
    <text evidence="5">The sequence shown here is derived from an EMBL/GenBank/DDBJ whole genome shotgun (WGS) entry which is preliminary data.</text>
</comment>
<sequence>MPVHAERRTDRPDASGRCAIHLRAYFDGQRLRLVTREKCLASEWQTDKQKFRRAKPGFQEANEYLDSLAARVQAAYRQLRTSGIEPPPEDLKAALAPPTPVEKPKPMPVLPLIELFDEYRLALAARGRRASTLKGVKTTRNLMEQFEGKLKGKLTLAAYDVAMHDRLLGFLRIEKKLAQNSIWKVVKHIKALLAYLGEDRGLTLALKVRQLKAAWVDVDKVYLLASDLTLLETAALPAGLVRTRDAFLFCCYTGLRYSDLAELREGNLHEWSGARVLRLTQTKTRTSVSIYLTAAASALLDKYRGTGQRLMPVMANQVMNRNLKKISELAGLREMVEVVTTELGEVVKRQVPKHELVTMHTARHTFATQSLLRGMAMEVLQKVMGHTRIQTTMIYAKIIEDFQHQEMRRIWDGEAVAAIAAVPEVCQVLLAA</sequence>
<proteinExistence type="inferred from homology"/>
<dbReference type="PANTHER" id="PTHR30349">
    <property type="entry name" value="PHAGE INTEGRASE-RELATED"/>
    <property type="match status" value="1"/>
</dbReference>